<feature type="region of interest" description="Disordered" evidence="6">
    <location>
        <begin position="1274"/>
        <end position="1293"/>
    </location>
</feature>
<dbReference type="InterPro" id="IPR001605">
    <property type="entry name" value="PH_dom-spectrin-type"/>
</dbReference>
<dbReference type="InterPro" id="IPR002017">
    <property type="entry name" value="Spectrin_repeat"/>
</dbReference>
<evidence type="ECO:0000259" key="8">
    <source>
        <dbReference type="PROSITE" id="PS50003"/>
    </source>
</evidence>
<feature type="region of interest" description="Disordered" evidence="6">
    <location>
        <begin position="1247"/>
        <end position="1268"/>
    </location>
</feature>
<feature type="region of interest" description="Disordered" evidence="6">
    <location>
        <begin position="192"/>
        <end position="248"/>
    </location>
</feature>
<feature type="region of interest" description="Disordered" evidence="6">
    <location>
        <begin position="606"/>
        <end position="676"/>
    </location>
</feature>
<feature type="region of interest" description="Disordered" evidence="6">
    <location>
        <begin position="1898"/>
        <end position="1945"/>
    </location>
</feature>
<keyword evidence="2" id="KW-0117">Actin capping</keyword>
<feature type="compositionally biased region" description="Low complexity" evidence="6">
    <location>
        <begin position="148"/>
        <end position="169"/>
    </location>
</feature>
<feature type="compositionally biased region" description="Basic and acidic residues" evidence="6">
    <location>
        <begin position="1840"/>
        <end position="1852"/>
    </location>
</feature>
<proteinExistence type="inferred from homology"/>
<evidence type="ECO:0000256" key="7">
    <source>
        <dbReference type="SAM" id="SignalP"/>
    </source>
</evidence>
<dbReference type="SUPFAM" id="SSF46966">
    <property type="entry name" value="Spectrin repeat"/>
    <property type="match status" value="5"/>
</dbReference>
<name>A0A6I9PL34_9TELE</name>
<dbReference type="Pfam" id="PF00435">
    <property type="entry name" value="Spectrin"/>
    <property type="match status" value="3"/>
</dbReference>
<keyword evidence="9" id="KW-1185">Reference proteome</keyword>
<feature type="region of interest" description="Disordered" evidence="6">
    <location>
        <begin position="1555"/>
        <end position="1591"/>
    </location>
</feature>
<protein>
    <submittedName>
        <fullName evidence="10">Uncharacterized protein mymx isoform X1</fullName>
    </submittedName>
</protein>
<dbReference type="CDD" id="cd00176">
    <property type="entry name" value="SPEC"/>
    <property type="match status" value="3"/>
</dbReference>
<feature type="coiled-coil region" evidence="5">
    <location>
        <begin position="1023"/>
        <end position="1057"/>
    </location>
</feature>
<dbReference type="InterPro" id="IPR018159">
    <property type="entry name" value="Spectrin/alpha-actinin"/>
</dbReference>
<dbReference type="FunFam" id="2.30.29.30:FF:000024">
    <property type="entry name" value="Spectrin beta chain"/>
    <property type="match status" value="1"/>
</dbReference>
<dbReference type="InterPro" id="IPR001849">
    <property type="entry name" value="PH_domain"/>
</dbReference>
<dbReference type="GO" id="GO:0051693">
    <property type="term" value="P:actin filament capping"/>
    <property type="evidence" value="ECO:0007669"/>
    <property type="project" value="UniProtKB-KW"/>
</dbReference>
<evidence type="ECO:0000256" key="3">
    <source>
        <dbReference type="ARBA" id="ARBA00022737"/>
    </source>
</evidence>
<keyword evidence="5" id="KW-0175">Coiled coil</keyword>
<evidence type="ECO:0000256" key="5">
    <source>
        <dbReference type="SAM" id="Coils"/>
    </source>
</evidence>
<dbReference type="PANTHER" id="PTHR11915">
    <property type="entry name" value="SPECTRIN/FILAMIN RELATED CYTOSKELETAL PROTEIN"/>
    <property type="match status" value="1"/>
</dbReference>
<feature type="region of interest" description="Disordered" evidence="6">
    <location>
        <begin position="1840"/>
        <end position="1860"/>
    </location>
</feature>
<feature type="compositionally biased region" description="Basic and acidic residues" evidence="6">
    <location>
        <begin position="651"/>
        <end position="662"/>
    </location>
</feature>
<feature type="region of interest" description="Disordered" evidence="6">
    <location>
        <begin position="1780"/>
        <end position="1802"/>
    </location>
</feature>
<dbReference type="Proteomes" id="UP000504611">
    <property type="component" value="Unplaced"/>
</dbReference>
<evidence type="ECO:0000256" key="6">
    <source>
        <dbReference type="SAM" id="MobiDB-lite"/>
    </source>
</evidence>
<feature type="region of interest" description="Disordered" evidence="6">
    <location>
        <begin position="130"/>
        <end position="169"/>
    </location>
</feature>
<feature type="compositionally biased region" description="Polar residues" evidence="6">
    <location>
        <begin position="239"/>
        <end position="248"/>
    </location>
</feature>
<feature type="region of interest" description="Disordered" evidence="6">
    <location>
        <begin position="2211"/>
        <end position="2360"/>
    </location>
</feature>
<dbReference type="Gene3D" id="1.20.58.60">
    <property type="match status" value="4"/>
</dbReference>
<feature type="compositionally biased region" description="Basic and acidic residues" evidence="6">
    <location>
        <begin position="224"/>
        <end position="238"/>
    </location>
</feature>
<dbReference type="PRINTS" id="PR00683">
    <property type="entry name" value="SPECTRINPH"/>
</dbReference>
<dbReference type="CDD" id="cd10571">
    <property type="entry name" value="PH_beta_spectrin"/>
    <property type="match status" value="1"/>
</dbReference>
<dbReference type="SMART" id="SM00150">
    <property type="entry name" value="SPEC"/>
    <property type="match status" value="7"/>
</dbReference>
<feature type="compositionally biased region" description="Polar residues" evidence="6">
    <location>
        <begin position="2238"/>
        <end position="2259"/>
    </location>
</feature>
<evidence type="ECO:0000256" key="1">
    <source>
        <dbReference type="ARBA" id="ARBA00006826"/>
    </source>
</evidence>
<reference evidence="10" key="1">
    <citation type="submission" date="2025-08" db="UniProtKB">
        <authorList>
            <consortium name="RefSeq"/>
        </authorList>
    </citation>
    <scope>IDENTIFICATION</scope>
    <source>
        <tissue evidence="10">Muscle</tissue>
    </source>
</reference>
<feature type="compositionally biased region" description="Low complexity" evidence="6">
    <location>
        <begin position="2343"/>
        <end position="2359"/>
    </location>
</feature>
<dbReference type="Gene3D" id="2.30.29.30">
    <property type="entry name" value="Pleckstrin-homology domain (PH domain)/Phosphotyrosine-binding domain (PTB)"/>
    <property type="match status" value="1"/>
</dbReference>
<feature type="region of interest" description="Disordered" evidence="6">
    <location>
        <begin position="561"/>
        <end position="587"/>
    </location>
</feature>
<dbReference type="SUPFAM" id="SSF50729">
    <property type="entry name" value="PH domain-like"/>
    <property type="match status" value="1"/>
</dbReference>
<organism evidence="9 10">
    <name type="scientific">Notothenia coriiceps</name>
    <name type="common">black rockcod</name>
    <dbReference type="NCBI Taxonomy" id="8208"/>
    <lineage>
        <taxon>Eukaryota</taxon>
        <taxon>Metazoa</taxon>
        <taxon>Chordata</taxon>
        <taxon>Craniata</taxon>
        <taxon>Vertebrata</taxon>
        <taxon>Euteleostomi</taxon>
        <taxon>Actinopterygii</taxon>
        <taxon>Neopterygii</taxon>
        <taxon>Teleostei</taxon>
        <taxon>Neoteleostei</taxon>
        <taxon>Acanthomorphata</taxon>
        <taxon>Eupercaria</taxon>
        <taxon>Perciformes</taxon>
        <taxon>Notothenioidei</taxon>
        <taxon>Nototheniidae</taxon>
        <taxon>Notothenia</taxon>
    </lineage>
</organism>
<feature type="region of interest" description="Disordered" evidence="6">
    <location>
        <begin position="1372"/>
        <end position="1393"/>
    </location>
</feature>
<accession>A0A6I9PL34</accession>
<feature type="compositionally biased region" description="Polar residues" evidence="6">
    <location>
        <begin position="617"/>
        <end position="634"/>
    </location>
</feature>
<comment type="similarity">
    <text evidence="1">Belongs to the spectrin family.</text>
</comment>
<keyword evidence="3" id="KW-0677">Repeat</keyword>
<feature type="compositionally biased region" description="Low complexity" evidence="6">
    <location>
        <begin position="1378"/>
        <end position="1393"/>
    </location>
</feature>
<sequence length="2375" mass="265630">MTFFNVHLDCSIFCFLIWTLAMSESIVRKVQPFTIGTRLSVPAVPKCEEFTQSYLQSQSLDNCTLQHNLNSLYLSRSQVCTHGPCLVSPMVKQVAPVKHNQDDMAAEDHLNQNVASPSAVSRSIKKITISGSRERSENNVSVGPVQLSITGSTSENNNNNNNVTSTSDTHLPRIVGVSCENKPGSHFKVLLRKDSSEELQPATGQTKPKLNGEKCLQQISVPESRQKETQRKESHPHTQNEASAAVPTSQSDCFTQRYSLFHKEVLQAEAWIKGKLRDLKDGCNIQRCPLQDWGEASQTLHRDLKDFENTLIQLNQMGEQLICKLNPTSDLVKKQLSQLRDMWQTLKQTAANQTRALGGAKNLQEFNKKVDKLEAWIKDKQEEEQSLVNVLGEHVDKMQLTRRILDLKQDEQLYGNLHEEINHLALKLEKQGKTDGKNISSKRKHINKMWLKVQSHLKNYHENLQLALEVSSFYQQADNTLLAINNMRKSMSESKELDSVGDREIRDIASQIMMLDVSVSQVSNLHPALAAGVTQKQSEVKDCWALLQKVLRSDRTVLSPTGSAFTREDADPLTPAREPQSNVGTETQRLMGKEVKEEQNRLKGCVSPVECGMGRRTPSSVSQDQPSGNHTSSPTGGGPASANYVIFRHQLKGESRKPRAEPRLATATPGHPQLPSQLQKFTVSADKTLSWLKDNVSMATQVCSIASSEGLEAARRCQHALQQEILTNRARIEVVKREGRGLVRAQHPGSAKIEEFLGQLEVLWEELRRRHQRNNAFLQASEELGFRVVKVLQALGSLEAWLESVELSMKESALAGDPETMSMAERESCLLEKEVAARSLELSALRQEVECLHSASHPHTRSLPARMEEVERKYHRVQSALTQQNSELQDTRMLTEFLERVELEESQELSGSRYSLGQPLHSEISSAPTLLGLQSTGGSEPLIESMGDPVEELREAVEMLNDTVRERGRSQSHDQAIQELLSKHASLAVHVEECLSCSKELSLDILEKETDMAVQCEPDRCGLEALQERQDLLEIDYEVIREEVKEMESQTSRLEELCPERVHVLEAKIRAMLQGWTELGRSVAENQSRLQEFVQLQDFFRSYLAMISWTEDTRSCIFSDTALHLGKDGQRPLAAELDLQIEQKFEEFDELADTGRNLLDRGHHLTQMLRERMEELRSMLGWISVHWRAQKQQRLHKMSRDEPSQDNIYSEATMCSTLTESSAPDLEAYESHMSPVVTFIEDRLWAAGDGPPSSLPQRQAEQQEEKQFEDGYEVMNSIGPRGGEAPSSESPKSSIVILKEPGSPALGGTVNLILSFGGQGDSQVQVLENTLARTEEVVEETSEPVHRVSTYLHVTDNNLAVAPVYESITLPRQKRRSAASASPTFSASSSSSSATASQSANVSFHPSAGSTSIFSSLKRMGKKRKRKRDTRRHTIQKIMGVEDQTEGMPYYDCETITYDTHTWPLKEARRKKGSLKIGDGVEAMAYMKNPLVKDIDSECSGEYSIIPYAMSESPTTDQARSHCRFLSLGSVLSFELPKDMTLIPSIQDIITIAPPETKTPAGTDPDPHSQRQTALSSFKQTRPTPSITRSSLDFSLPETRTVKDLIDMGNSFQSPPSSTDEDQTVPYEEMSKQLTLLEDAEQEWDKRSSCTAERHGTSKPPCQPPIYVNQAQNTAAFKHKCPSVHTLIRDLNGHHYHKCAKPQNVLEESPGPQCQTQASHMVVNLKSTVSMSVRQDSVDSGISTSSSVKLCTEAPCPDNLQPKGVVGRLMSLQVGGMDCAKTRENTSSGPSTEPSTEQETEPVLLDHQQFEEEEEELEDIWNQTTNYRQSICSDIMYQPKQEEPEPSDHPKEPLSCSPSSKTPAVLYRNLVTASAPNLLVAEFKLPPYLQSLLGYDKEQSPRGHLRPLATGDRKSWAAFPNREPAGKSSVTVNETASDPVKLPDVGDNQRYIYQYREDEEEEGEEGEEEAKVGEEVDELAGCSKDESMSLLSVHMGLEGVCQQRKAPHSLEQQEDLMTTRGRCVTLSARPEMQTMEGTLERKHKLQLGGKKAASRGWNSYHAVLYRHTLCFYQDRKDTLRSSVCGLPLNLLGAECSPAPEYTKKPNCFRLRLRDGSEYLLNSSSRFLMKKWMMKIHANTGRSETSLSSFLADQGLPNSSKPFLCSHCPGPSTCRCPPRHEVTSTFPRRKTHSAAQTKEIVVLTREFSHMTQGHLKSVDEQTPSSHGGCCDDDEEDTLKQSLTHRLSGASRDNTASSPLSPVSGGEDWLSNKRRSHSFTSATFQKIKPMLPPPAGRVPERGSNYCVTLVVGDKSPDSEPPLMAAAGWQQDPRQQDPRHQDPRQQDPLQDSSLRSFSSLPRPRNKSVFKKFFCKKDL</sequence>
<evidence type="ECO:0000256" key="2">
    <source>
        <dbReference type="ARBA" id="ARBA00022467"/>
    </source>
</evidence>
<dbReference type="PROSITE" id="PS50003">
    <property type="entry name" value="PH_DOMAIN"/>
    <property type="match status" value="1"/>
</dbReference>
<feature type="region of interest" description="Disordered" evidence="6">
    <location>
        <begin position="1415"/>
        <end position="1434"/>
    </location>
</feature>
<evidence type="ECO:0000313" key="9">
    <source>
        <dbReference type="Proteomes" id="UP000504611"/>
    </source>
</evidence>
<feature type="chain" id="PRO_5026781854" evidence="7">
    <location>
        <begin position="24"/>
        <end position="2375"/>
    </location>
</feature>
<dbReference type="Pfam" id="PF00169">
    <property type="entry name" value="PH"/>
    <property type="match status" value="1"/>
</dbReference>
<dbReference type="CTD" id="101929726"/>
<dbReference type="GO" id="GO:0003779">
    <property type="term" value="F:actin binding"/>
    <property type="evidence" value="ECO:0007669"/>
    <property type="project" value="UniProtKB-KW"/>
</dbReference>
<dbReference type="KEGG" id="ncc:104961232"/>
<dbReference type="InterPro" id="IPR011993">
    <property type="entry name" value="PH-like_dom_sf"/>
</dbReference>
<feature type="compositionally biased region" description="Polar residues" evidence="6">
    <location>
        <begin position="1570"/>
        <end position="1591"/>
    </location>
</feature>
<dbReference type="SMART" id="SM00233">
    <property type="entry name" value="PH"/>
    <property type="match status" value="1"/>
</dbReference>
<gene>
    <name evidence="10" type="primary">mymx</name>
</gene>
<dbReference type="GO" id="GO:0005543">
    <property type="term" value="F:phospholipid binding"/>
    <property type="evidence" value="ECO:0007669"/>
    <property type="project" value="InterPro"/>
</dbReference>
<feature type="signal peptide" evidence="7">
    <location>
        <begin position="1"/>
        <end position="23"/>
    </location>
</feature>
<feature type="compositionally biased region" description="Low complexity" evidence="6">
    <location>
        <begin position="1786"/>
        <end position="1797"/>
    </location>
</feature>
<feature type="domain" description="PH" evidence="8">
    <location>
        <begin position="2032"/>
        <end position="2140"/>
    </location>
</feature>
<keyword evidence="7" id="KW-0732">Signal</keyword>
<dbReference type="OrthoDB" id="430364at2759"/>
<dbReference type="RefSeq" id="XP_010787788.1">
    <property type="nucleotide sequence ID" value="XM_010789486.1"/>
</dbReference>
<keyword evidence="4" id="KW-0009">Actin-binding</keyword>
<feature type="compositionally biased region" description="Basic residues" evidence="6">
    <location>
        <begin position="1419"/>
        <end position="1434"/>
    </location>
</feature>
<evidence type="ECO:0000313" key="10">
    <source>
        <dbReference type="RefSeq" id="XP_010787788.1"/>
    </source>
</evidence>
<feature type="compositionally biased region" description="Basic and acidic residues" evidence="6">
    <location>
        <begin position="2331"/>
        <end position="2342"/>
    </location>
</feature>
<evidence type="ECO:0000256" key="4">
    <source>
        <dbReference type="ARBA" id="ARBA00023203"/>
    </source>
</evidence>